<proteinExistence type="predicted"/>
<reference evidence="1" key="1">
    <citation type="journal article" date="2014" name="Front. Microbiol.">
        <title>High frequency of phylogenetically diverse reductive dehalogenase-homologous genes in deep subseafloor sedimentary metagenomes.</title>
        <authorList>
            <person name="Kawai M."/>
            <person name="Futagami T."/>
            <person name="Toyoda A."/>
            <person name="Takaki Y."/>
            <person name="Nishi S."/>
            <person name="Hori S."/>
            <person name="Arai W."/>
            <person name="Tsubouchi T."/>
            <person name="Morono Y."/>
            <person name="Uchiyama I."/>
            <person name="Ito T."/>
            <person name="Fujiyama A."/>
            <person name="Inagaki F."/>
            <person name="Takami H."/>
        </authorList>
    </citation>
    <scope>NUCLEOTIDE SEQUENCE</scope>
    <source>
        <strain evidence="1">Expedition CK06-06</strain>
    </source>
</reference>
<organism evidence="1">
    <name type="scientific">marine sediment metagenome</name>
    <dbReference type="NCBI Taxonomy" id="412755"/>
    <lineage>
        <taxon>unclassified sequences</taxon>
        <taxon>metagenomes</taxon>
        <taxon>ecological metagenomes</taxon>
    </lineage>
</organism>
<evidence type="ECO:0000313" key="1">
    <source>
        <dbReference type="EMBL" id="GAH74995.1"/>
    </source>
</evidence>
<gene>
    <name evidence="1" type="ORF">S03H2_49811</name>
</gene>
<sequence>FDNFSEIDYYDKILQFFSSKNRNAEETERWKESMIIELMKLFKKKEKSSNLIEIKNLIQNAIILILSLSENIPLDYYDTMGKDSKNLSLTEKKELKNKLCKLIEK</sequence>
<dbReference type="EMBL" id="BARU01031497">
    <property type="protein sequence ID" value="GAH74995.1"/>
    <property type="molecule type" value="Genomic_DNA"/>
</dbReference>
<accession>X1J0I5</accession>
<name>X1J0I5_9ZZZZ</name>
<comment type="caution">
    <text evidence="1">The sequence shown here is derived from an EMBL/GenBank/DDBJ whole genome shotgun (WGS) entry which is preliminary data.</text>
</comment>
<protein>
    <submittedName>
        <fullName evidence="1">Uncharacterized protein</fullName>
    </submittedName>
</protein>
<feature type="non-terminal residue" evidence="1">
    <location>
        <position position="1"/>
    </location>
</feature>
<dbReference type="AlphaFoldDB" id="X1J0I5"/>